<proteinExistence type="inferred from homology"/>
<dbReference type="AlphaFoldDB" id="A0ABC8ZIE3"/>
<sequence length="202" mass="21827">MGDEAKALRLAAIARKWLKDPRVGYSGDLNPAASDSERQALSSMVMAGAHVSVAEPGRVVCSLRVRAPLTVRVRMPTQPPHPSNQPWSDLLCCFLLMGSCAQDAEGRWHPGAIAAAVDNACSAAVFTVEGAPTATVQYSLSYFSPAHPDEEVEMEGRVVSRKGKLTAAMVEVRKKESGELVAIGRQWMTPVWPTKSNKRSKL</sequence>
<evidence type="ECO:0000313" key="3">
    <source>
        <dbReference type="EMBL" id="CAL4961500.1"/>
    </source>
</evidence>
<protein>
    <recommendedName>
        <fullName evidence="2">Thioesterase domain-containing protein</fullName>
    </recommendedName>
</protein>
<dbReference type="InterPro" id="IPR039298">
    <property type="entry name" value="ACOT13"/>
</dbReference>
<evidence type="ECO:0000313" key="4">
    <source>
        <dbReference type="Proteomes" id="UP001497457"/>
    </source>
</evidence>
<evidence type="ECO:0000256" key="1">
    <source>
        <dbReference type="ARBA" id="ARBA00008324"/>
    </source>
</evidence>
<dbReference type="SUPFAM" id="SSF54637">
    <property type="entry name" value="Thioesterase/thiol ester dehydrase-isomerase"/>
    <property type="match status" value="1"/>
</dbReference>
<name>A0ABC8ZIE3_9POAL</name>
<feature type="domain" description="Thioesterase" evidence="2">
    <location>
        <begin position="106"/>
        <end position="179"/>
    </location>
</feature>
<dbReference type="InterPro" id="IPR029069">
    <property type="entry name" value="HotDog_dom_sf"/>
</dbReference>
<dbReference type="InterPro" id="IPR006683">
    <property type="entry name" value="Thioestr_dom"/>
</dbReference>
<comment type="similarity">
    <text evidence="1">Belongs to the thioesterase PaaI family.</text>
</comment>
<organism evidence="3 4">
    <name type="scientific">Urochloa decumbens</name>
    <dbReference type="NCBI Taxonomy" id="240449"/>
    <lineage>
        <taxon>Eukaryota</taxon>
        <taxon>Viridiplantae</taxon>
        <taxon>Streptophyta</taxon>
        <taxon>Embryophyta</taxon>
        <taxon>Tracheophyta</taxon>
        <taxon>Spermatophyta</taxon>
        <taxon>Magnoliopsida</taxon>
        <taxon>Liliopsida</taxon>
        <taxon>Poales</taxon>
        <taxon>Poaceae</taxon>
        <taxon>PACMAD clade</taxon>
        <taxon>Panicoideae</taxon>
        <taxon>Panicodae</taxon>
        <taxon>Paniceae</taxon>
        <taxon>Melinidinae</taxon>
        <taxon>Urochloa</taxon>
    </lineage>
</organism>
<dbReference type="Gene3D" id="3.10.129.10">
    <property type="entry name" value="Hotdog Thioesterase"/>
    <property type="match status" value="1"/>
</dbReference>
<dbReference type="EMBL" id="OZ075129">
    <property type="protein sequence ID" value="CAL4961500.1"/>
    <property type="molecule type" value="Genomic_DNA"/>
</dbReference>
<dbReference type="Pfam" id="PF03061">
    <property type="entry name" value="4HBT"/>
    <property type="match status" value="1"/>
</dbReference>
<keyword evidence="4" id="KW-1185">Reference proteome</keyword>
<dbReference type="CDD" id="cd03443">
    <property type="entry name" value="PaaI_thioesterase"/>
    <property type="match status" value="1"/>
</dbReference>
<dbReference type="PANTHER" id="PTHR21660">
    <property type="entry name" value="THIOESTERASE SUPERFAMILY MEMBER-RELATED"/>
    <property type="match status" value="1"/>
</dbReference>
<gene>
    <name evidence="3" type="ORF">URODEC1_LOCUS45050</name>
</gene>
<accession>A0ABC8ZIE3</accession>
<dbReference type="PANTHER" id="PTHR21660:SF40">
    <property type="entry name" value="OS01G0229600 PROTEIN"/>
    <property type="match status" value="1"/>
</dbReference>
<dbReference type="Proteomes" id="UP001497457">
    <property type="component" value="Chromosome 19rd"/>
</dbReference>
<reference evidence="3" key="1">
    <citation type="submission" date="2024-10" db="EMBL/GenBank/DDBJ databases">
        <authorList>
            <person name="Ryan C."/>
        </authorList>
    </citation>
    <scope>NUCLEOTIDE SEQUENCE [LARGE SCALE GENOMIC DNA]</scope>
</reference>
<evidence type="ECO:0000259" key="2">
    <source>
        <dbReference type="Pfam" id="PF03061"/>
    </source>
</evidence>